<dbReference type="PANTHER" id="PTHR44591">
    <property type="entry name" value="STRESS RESPONSE REGULATOR PROTEIN 1"/>
    <property type="match status" value="1"/>
</dbReference>
<dbReference type="SUPFAM" id="SSF52172">
    <property type="entry name" value="CheY-like"/>
    <property type="match status" value="1"/>
</dbReference>
<dbReference type="InterPro" id="IPR001789">
    <property type="entry name" value="Sig_transdc_resp-reg_receiver"/>
</dbReference>
<name>A0A2M6W7H4_9BACT</name>
<evidence type="ECO:0000256" key="3">
    <source>
        <dbReference type="PROSITE-ProRule" id="PRU00169"/>
    </source>
</evidence>
<gene>
    <name evidence="5" type="ORF">COU29_00450</name>
</gene>
<keyword evidence="2" id="KW-0902">Two-component regulatory system</keyword>
<comment type="caution">
    <text evidence="5">The sequence shown here is derived from an EMBL/GenBank/DDBJ whole genome shotgun (WGS) entry which is preliminary data.</text>
</comment>
<proteinExistence type="predicted"/>
<dbReference type="InterPro" id="IPR050595">
    <property type="entry name" value="Bact_response_regulator"/>
</dbReference>
<dbReference type="EMBL" id="PFBV01000002">
    <property type="protein sequence ID" value="PIT88707.1"/>
    <property type="molecule type" value="Genomic_DNA"/>
</dbReference>
<dbReference type="PROSITE" id="PS50110">
    <property type="entry name" value="RESPONSE_REGULATORY"/>
    <property type="match status" value="1"/>
</dbReference>
<dbReference type="Gene3D" id="3.40.50.2300">
    <property type="match status" value="1"/>
</dbReference>
<dbReference type="Pfam" id="PF00072">
    <property type="entry name" value="Response_reg"/>
    <property type="match status" value="1"/>
</dbReference>
<evidence type="ECO:0000256" key="2">
    <source>
        <dbReference type="ARBA" id="ARBA00023012"/>
    </source>
</evidence>
<evidence type="ECO:0000313" key="6">
    <source>
        <dbReference type="Proteomes" id="UP000231426"/>
    </source>
</evidence>
<evidence type="ECO:0000313" key="5">
    <source>
        <dbReference type="EMBL" id="PIT88707.1"/>
    </source>
</evidence>
<accession>A0A2M6W7H4</accession>
<evidence type="ECO:0000259" key="4">
    <source>
        <dbReference type="PROSITE" id="PS50110"/>
    </source>
</evidence>
<dbReference type="GO" id="GO:0000160">
    <property type="term" value="P:phosphorelay signal transduction system"/>
    <property type="evidence" value="ECO:0007669"/>
    <property type="project" value="UniProtKB-KW"/>
</dbReference>
<keyword evidence="1 3" id="KW-0597">Phosphoprotein</keyword>
<evidence type="ECO:0000256" key="1">
    <source>
        <dbReference type="ARBA" id="ARBA00022553"/>
    </source>
</evidence>
<organism evidence="5 6">
    <name type="scientific">Candidatus Magasanikbacteria bacterium CG10_big_fil_rev_8_21_14_0_10_36_32</name>
    <dbReference type="NCBI Taxonomy" id="1974646"/>
    <lineage>
        <taxon>Bacteria</taxon>
        <taxon>Candidatus Magasanikiibacteriota</taxon>
    </lineage>
</organism>
<protein>
    <submittedName>
        <fullName evidence="5">Response regulator</fullName>
    </submittedName>
</protein>
<sequence>MHKILIVEDDNILAQAIYTAVRRAGFSAEVAVDGEDALKKMKKIKPDVVLLDLILPKRSGEDVLGAMKQDETLKEVPVLVITVKGDKETISQCVKMGIRGYLIKAHYTLQEIINQIKKVIAETKK</sequence>
<feature type="modified residue" description="4-aspartylphosphate" evidence="3">
    <location>
        <position position="52"/>
    </location>
</feature>
<dbReference type="AlphaFoldDB" id="A0A2M6W7H4"/>
<dbReference type="PANTHER" id="PTHR44591:SF14">
    <property type="entry name" value="PROTEIN PILG"/>
    <property type="match status" value="1"/>
</dbReference>
<dbReference type="InterPro" id="IPR011006">
    <property type="entry name" value="CheY-like_superfamily"/>
</dbReference>
<reference evidence="6" key="1">
    <citation type="submission" date="2017-09" db="EMBL/GenBank/DDBJ databases">
        <title>Depth-based differentiation of microbial function through sediment-hosted aquifers and enrichment of novel symbionts in the deep terrestrial subsurface.</title>
        <authorList>
            <person name="Probst A.J."/>
            <person name="Ladd B."/>
            <person name="Jarett J.K."/>
            <person name="Geller-Mcgrath D.E."/>
            <person name="Sieber C.M.K."/>
            <person name="Emerson J.B."/>
            <person name="Anantharaman K."/>
            <person name="Thomas B.C."/>
            <person name="Malmstrom R."/>
            <person name="Stieglmeier M."/>
            <person name="Klingl A."/>
            <person name="Woyke T."/>
            <person name="Ryan C.M."/>
            <person name="Banfield J.F."/>
        </authorList>
    </citation>
    <scope>NUCLEOTIDE SEQUENCE [LARGE SCALE GENOMIC DNA]</scope>
</reference>
<feature type="domain" description="Response regulatory" evidence="4">
    <location>
        <begin position="3"/>
        <end position="119"/>
    </location>
</feature>
<dbReference type="SMART" id="SM00448">
    <property type="entry name" value="REC"/>
    <property type="match status" value="1"/>
</dbReference>
<dbReference type="Proteomes" id="UP000231426">
    <property type="component" value="Unassembled WGS sequence"/>
</dbReference>